<evidence type="ECO:0000256" key="1">
    <source>
        <dbReference type="SAM" id="MobiDB-lite"/>
    </source>
</evidence>
<accession>A0A1U7LGE1</accession>
<protein>
    <submittedName>
        <fullName evidence="2">Uncharacterized protein</fullName>
    </submittedName>
</protein>
<sequence length="317" mass="36172">MFRSGARISHNSKPPNDTRIERHLKTLDLDTAPLCIQKSDPFNPFQVQYPPLVSLSSSNPPSLVDICKTYLSNHTSSLSSTHFQSLPRGLADLIYSSSPRSIHLFAIYTLAHPHPITWRHKNLSGAQFPQIVKYIAQHLSHAITIIDLSACDIRRDQVYLLGDVPKLRDLELHATRISDDHVYKFGLAASLGKFSNLRYLGLSGNSHITPRIVKPLKRFAVLEFIRVSSELLLLQRFGWEVWLAPFMDEVVEVEVQIEFKGNMRNEIGIVMRQQKIQLETHKHTLMEQTVNTKTKRRKGASWADIVDSQETSRHNSH</sequence>
<name>A0A1U7LGE1_NEOID</name>
<evidence type="ECO:0000313" key="2">
    <source>
        <dbReference type="EMBL" id="OLL21717.1"/>
    </source>
</evidence>
<dbReference type="AlphaFoldDB" id="A0A1U7LGE1"/>
<gene>
    <name evidence="2" type="ORF">NEOLI_002366</name>
</gene>
<keyword evidence="3" id="KW-1185">Reference proteome</keyword>
<evidence type="ECO:0000313" key="3">
    <source>
        <dbReference type="Proteomes" id="UP000186594"/>
    </source>
</evidence>
<feature type="region of interest" description="Disordered" evidence="1">
    <location>
        <begin position="291"/>
        <end position="317"/>
    </location>
</feature>
<dbReference type="EMBL" id="LXFE01004366">
    <property type="protein sequence ID" value="OLL21717.1"/>
    <property type="molecule type" value="Genomic_DNA"/>
</dbReference>
<dbReference type="SUPFAM" id="SSF52047">
    <property type="entry name" value="RNI-like"/>
    <property type="match status" value="1"/>
</dbReference>
<reference evidence="2 3" key="1">
    <citation type="submission" date="2016-04" db="EMBL/GenBank/DDBJ databases">
        <title>Evolutionary innovation and constraint leading to complex multicellularity in the Ascomycota.</title>
        <authorList>
            <person name="Cisse O."/>
            <person name="Nguyen A."/>
            <person name="Hewitt D.A."/>
            <person name="Jedd G."/>
            <person name="Stajich J.E."/>
        </authorList>
    </citation>
    <scope>NUCLEOTIDE SEQUENCE [LARGE SCALE GENOMIC DNA]</scope>
    <source>
        <strain evidence="2 3">DAH-3</strain>
    </source>
</reference>
<organism evidence="2 3">
    <name type="scientific">Neolecta irregularis (strain DAH-3)</name>
    <dbReference type="NCBI Taxonomy" id="1198029"/>
    <lineage>
        <taxon>Eukaryota</taxon>
        <taxon>Fungi</taxon>
        <taxon>Dikarya</taxon>
        <taxon>Ascomycota</taxon>
        <taxon>Taphrinomycotina</taxon>
        <taxon>Neolectales</taxon>
        <taxon>Neolectaceae</taxon>
        <taxon>Neolecta</taxon>
    </lineage>
</organism>
<dbReference type="InterPro" id="IPR032675">
    <property type="entry name" value="LRR_dom_sf"/>
</dbReference>
<dbReference type="Gene3D" id="3.80.10.10">
    <property type="entry name" value="Ribonuclease Inhibitor"/>
    <property type="match status" value="1"/>
</dbReference>
<proteinExistence type="predicted"/>
<comment type="caution">
    <text evidence="2">The sequence shown here is derived from an EMBL/GenBank/DDBJ whole genome shotgun (WGS) entry which is preliminary data.</text>
</comment>
<dbReference type="Proteomes" id="UP000186594">
    <property type="component" value="Unassembled WGS sequence"/>
</dbReference>